<organism evidence="6 7">
    <name type="scientific">Aerococcus christensenii</name>
    <dbReference type="NCBI Taxonomy" id="87541"/>
    <lineage>
        <taxon>Bacteria</taxon>
        <taxon>Bacillati</taxon>
        <taxon>Bacillota</taxon>
        <taxon>Bacilli</taxon>
        <taxon>Lactobacillales</taxon>
        <taxon>Aerococcaceae</taxon>
        <taxon>Aerococcus</taxon>
    </lineage>
</organism>
<dbReference type="PRINTS" id="PR00039">
    <property type="entry name" value="HTHLYSR"/>
</dbReference>
<keyword evidence="3" id="KW-0238">DNA-binding</keyword>
<evidence type="ECO:0000256" key="4">
    <source>
        <dbReference type="ARBA" id="ARBA00023163"/>
    </source>
</evidence>
<dbReference type="InterPro" id="IPR036390">
    <property type="entry name" value="WH_DNA-bd_sf"/>
</dbReference>
<dbReference type="InterPro" id="IPR000847">
    <property type="entry name" value="LysR_HTH_N"/>
</dbReference>
<evidence type="ECO:0000256" key="3">
    <source>
        <dbReference type="ARBA" id="ARBA00023125"/>
    </source>
</evidence>
<dbReference type="InterPro" id="IPR005119">
    <property type="entry name" value="LysR_subst-bd"/>
</dbReference>
<dbReference type="PROSITE" id="PS50931">
    <property type="entry name" value="HTH_LYSR"/>
    <property type="match status" value="1"/>
</dbReference>
<dbReference type="GO" id="GO:0000976">
    <property type="term" value="F:transcription cis-regulatory region binding"/>
    <property type="evidence" value="ECO:0007669"/>
    <property type="project" value="TreeGrafter"/>
</dbReference>
<dbReference type="Pfam" id="PF03466">
    <property type="entry name" value="LysR_substrate"/>
    <property type="match status" value="1"/>
</dbReference>
<comment type="caution">
    <text evidence="6">The sequence shown here is derived from an EMBL/GenBank/DDBJ whole genome shotgun (WGS) entry which is preliminary data.</text>
</comment>
<dbReference type="FunFam" id="1.10.10.10:FF:000001">
    <property type="entry name" value="LysR family transcriptional regulator"/>
    <property type="match status" value="1"/>
</dbReference>
<dbReference type="AlphaFoldDB" id="A0A0X8F6R7"/>
<dbReference type="Pfam" id="PF00126">
    <property type="entry name" value="HTH_1"/>
    <property type="match status" value="1"/>
</dbReference>
<proteinExistence type="inferred from homology"/>
<dbReference type="OrthoDB" id="9803735at2"/>
<sequence length="291" mass="33341">MDIAKIEAFLMLMKTKHFSKAADELYISQPALTKRIRALENACGAPLFNRSGNHISLTSQGEAFKEFAEQIAATWYGAKEYIHQFETMTRGTLNFGTTNFIGAYILPQIIAPFKAKYPNIEINMTIASSKHILDKLRKNELEFIFLSDYINYDKNNLSINDYLVDHIKLIVGSKHPLFHQTTCSLWDVQDDLFITKNKNSSLNRFIEQQLSAHHFAIRNKITISTQTAIKESVIHHLGVSLISDLAVKREVETGYLRALDFQECPITRTIQYLYVKNRYLTPAAKTFLDLL</sequence>
<evidence type="ECO:0000256" key="2">
    <source>
        <dbReference type="ARBA" id="ARBA00023015"/>
    </source>
</evidence>
<dbReference type="SUPFAM" id="SSF53850">
    <property type="entry name" value="Periplasmic binding protein-like II"/>
    <property type="match status" value="1"/>
</dbReference>
<gene>
    <name evidence="6" type="ORF">HMPREF3187_01113</name>
</gene>
<dbReference type="RefSeq" id="WP_060776100.1">
    <property type="nucleotide sequence ID" value="NZ_CP014159.1"/>
</dbReference>
<evidence type="ECO:0000313" key="6">
    <source>
        <dbReference type="EMBL" id="KXB36094.1"/>
    </source>
</evidence>
<comment type="similarity">
    <text evidence="1">Belongs to the LysR transcriptional regulatory family.</text>
</comment>
<dbReference type="PANTHER" id="PTHR30126:SF39">
    <property type="entry name" value="HTH-TYPE TRANSCRIPTIONAL REGULATOR CYSL"/>
    <property type="match status" value="1"/>
</dbReference>
<dbReference type="STRING" id="87541.AWM71_00070"/>
<protein>
    <submittedName>
        <fullName evidence="6">LysR substrate binding domain protein</fullName>
    </submittedName>
</protein>
<accession>A0A0X8F6R7</accession>
<dbReference type="Proteomes" id="UP000070422">
    <property type="component" value="Unassembled WGS sequence"/>
</dbReference>
<evidence type="ECO:0000259" key="5">
    <source>
        <dbReference type="PROSITE" id="PS50931"/>
    </source>
</evidence>
<dbReference type="SUPFAM" id="SSF46785">
    <property type="entry name" value="Winged helix' DNA-binding domain"/>
    <property type="match status" value="1"/>
</dbReference>
<evidence type="ECO:0000313" key="7">
    <source>
        <dbReference type="Proteomes" id="UP000070422"/>
    </source>
</evidence>
<dbReference type="InterPro" id="IPR036388">
    <property type="entry name" value="WH-like_DNA-bd_sf"/>
</dbReference>
<feature type="domain" description="HTH lysR-type" evidence="5">
    <location>
        <begin position="1"/>
        <end position="58"/>
    </location>
</feature>
<dbReference type="Gene3D" id="3.40.190.290">
    <property type="match status" value="1"/>
</dbReference>
<keyword evidence="4" id="KW-0804">Transcription</keyword>
<keyword evidence="2" id="KW-0805">Transcription regulation</keyword>
<dbReference type="GO" id="GO:0003700">
    <property type="term" value="F:DNA-binding transcription factor activity"/>
    <property type="evidence" value="ECO:0007669"/>
    <property type="project" value="InterPro"/>
</dbReference>
<dbReference type="PANTHER" id="PTHR30126">
    <property type="entry name" value="HTH-TYPE TRANSCRIPTIONAL REGULATOR"/>
    <property type="match status" value="1"/>
</dbReference>
<dbReference type="KEGG" id="acg:AWM71_00070"/>
<dbReference type="PATRIC" id="fig|87541.4.peg.1102"/>
<name>A0A0X8F6R7_9LACT</name>
<evidence type="ECO:0000256" key="1">
    <source>
        <dbReference type="ARBA" id="ARBA00009437"/>
    </source>
</evidence>
<dbReference type="EMBL" id="LSCQ01000050">
    <property type="protein sequence ID" value="KXB36094.1"/>
    <property type="molecule type" value="Genomic_DNA"/>
</dbReference>
<dbReference type="Gene3D" id="1.10.10.10">
    <property type="entry name" value="Winged helix-like DNA-binding domain superfamily/Winged helix DNA-binding domain"/>
    <property type="match status" value="1"/>
</dbReference>
<reference evidence="6 7" key="1">
    <citation type="submission" date="2016-01" db="EMBL/GenBank/DDBJ databases">
        <authorList>
            <person name="Oliw E.H."/>
        </authorList>
    </citation>
    <scope>NUCLEOTIDE SEQUENCE [LARGE SCALE GENOMIC DNA]</scope>
    <source>
        <strain evidence="6 7">KA00635</strain>
    </source>
</reference>